<dbReference type="SUPFAM" id="SSF55826">
    <property type="entry name" value="YbaK/ProRS associated domain"/>
    <property type="match status" value="1"/>
</dbReference>
<protein>
    <submittedName>
        <fullName evidence="2">Prolyl-tRNA editing enzyme YbaK/EbsC (Cys-tRNA(Pro) deacylase)</fullName>
    </submittedName>
</protein>
<reference evidence="2 3" key="1">
    <citation type="submission" date="2020-08" db="EMBL/GenBank/DDBJ databases">
        <title>Genomic Encyclopedia of Type Strains, Phase IV (KMG-IV): sequencing the most valuable type-strain genomes for metagenomic binning, comparative biology and taxonomic classification.</title>
        <authorList>
            <person name="Goeker M."/>
        </authorList>
    </citation>
    <scope>NUCLEOTIDE SEQUENCE [LARGE SCALE GENOMIC DNA]</scope>
    <source>
        <strain evidence="2 3">DSM 28570</strain>
    </source>
</reference>
<evidence type="ECO:0000313" key="2">
    <source>
        <dbReference type="EMBL" id="MBB5349079.1"/>
    </source>
</evidence>
<dbReference type="Pfam" id="PF04073">
    <property type="entry name" value="tRNA_edit"/>
    <property type="match status" value="1"/>
</dbReference>
<proteinExistence type="predicted"/>
<dbReference type="InterPro" id="IPR007214">
    <property type="entry name" value="YbaK/aa-tRNA-synth-assoc-dom"/>
</dbReference>
<dbReference type="PANTHER" id="PTHR30411">
    <property type="entry name" value="CYTOPLASMIC PROTEIN"/>
    <property type="match status" value="1"/>
</dbReference>
<keyword evidence="3" id="KW-1185">Reference proteome</keyword>
<accession>A0A840V5Q3</accession>
<dbReference type="InterPro" id="IPR036754">
    <property type="entry name" value="YbaK/aa-tRNA-synt-asso_dom_sf"/>
</dbReference>
<dbReference type="CDD" id="cd04333">
    <property type="entry name" value="ProX_deacylase"/>
    <property type="match status" value="1"/>
</dbReference>
<gene>
    <name evidence="2" type="ORF">HNQ81_002830</name>
</gene>
<dbReference type="RefSeq" id="WP_183351892.1">
    <property type="nucleotide sequence ID" value="NZ_JACHEO010000019.1"/>
</dbReference>
<dbReference type="PANTHER" id="PTHR30411:SF1">
    <property type="entry name" value="CYTOPLASMIC PROTEIN"/>
    <property type="match status" value="1"/>
</dbReference>
<feature type="domain" description="YbaK/aminoacyl-tRNA synthetase-associated" evidence="1">
    <location>
        <begin position="32"/>
        <end position="147"/>
    </location>
</feature>
<dbReference type="EMBL" id="JACHEO010000019">
    <property type="protein sequence ID" value="MBB5349079.1"/>
    <property type="molecule type" value="Genomic_DNA"/>
</dbReference>
<organism evidence="2 3">
    <name type="scientific">Desulfoprunum benzoelyticum</name>
    <dbReference type="NCBI Taxonomy" id="1506996"/>
    <lineage>
        <taxon>Bacteria</taxon>
        <taxon>Pseudomonadati</taxon>
        <taxon>Thermodesulfobacteriota</taxon>
        <taxon>Desulfobulbia</taxon>
        <taxon>Desulfobulbales</taxon>
        <taxon>Desulfobulbaceae</taxon>
        <taxon>Desulfoprunum</taxon>
    </lineage>
</organism>
<sequence length="163" mass="17386">MTSLLHDSAQRVQTFLAGRGFPCDVRELPGSTRTAQEAAATIGCRVAQIAKSLVFEEAFSGEAVLVVASGENRVDLLKIERATGLRLRRADARFVKAKVGFAIGGIPPAGHDTVLVTLLDPDLRNHEVVWAAAGTPFAVFAVDPYQLEAMTGGKWVDLAEARG</sequence>
<comment type="caution">
    <text evidence="2">The sequence shown here is derived from an EMBL/GenBank/DDBJ whole genome shotgun (WGS) entry which is preliminary data.</text>
</comment>
<dbReference type="Proteomes" id="UP000539642">
    <property type="component" value="Unassembled WGS sequence"/>
</dbReference>
<evidence type="ECO:0000259" key="1">
    <source>
        <dbReference type="Pfam" id="PF04073"/>
    </source>
</evidence>
<dbReference type="Gene3D" id="3.90.960.10">
    <property type="entry name" value="YbaK/aminoacyl-tRNA synthetase-associated domain"/>
    <property type="match status" value="1"/>
</dbReference>
<evidence type="ECO:0000313" key="3">
    <source>
        <dbReference type="Proteomes" id="UP000539642"/>
    </source>
</evidence>
<dbReference type="AlphaFoldDB" id="A0A840V5Q3"/>
<dbReference type="GO" id="GO:0002161">
    <property type="term" value="F:aminoacyl-tRNA deacylase activity"/>
    <property type="evidence" value="ECO:0007669"/>
    <property type="project" value="InterPro"/>
</dbReference>
<name>A0A840V5Q3_9BACT</name>